<dbReference type="Pfam" id="PF00569">
    <property type="entry name" value="ZZ"/>
    <property type="match status" value="1"/>
</dbReference>
<keyword evidence="7" id="KW-0175">Coiled coil</keyword>
<evidence type="ECO:0000256" key="2">
    <source>
        <dbReference type="ARBA" id="ARBA00022723"/>
    </source>
</evidence>
<feature type="compositionally biased region" description="Basic and acidic residues" evidence="8">
    <location>
        <begin position="895"/>
        <end position="912"/>
    </location>
</feature>
<keyword evidence="5" id="KW-0968">Cytoplasmic vesicle</keyword>
<evidence type="ECO:0000256" key="4">
    <source>
        <dbReference type="ARBA" id="ARBA00022833"/>
    </source>
</evidence>
<feature type="compositionally biased region" description="Polar residues" evidence="8">
    <location>
        <begin position="668"/>
        <end position="679"/>
    </location>
</feature>
<dbReference type="InterPro" id="IPR013783">
    <property type="entry name" value="Ig-like_fold"/>
</dbReference>
<feature type="coiled-coil region" evidence="7">
    <location>
        <begin position="587"/>
        <end position="621"/>
    </location>
</feature>
<name>A0ABM0GSX7_SACKO</name>
<dbReference type="Gene3D" id="3.10.20.90">
    <property type="entry name" value="Phosphatidylinositol 3-kinase Catalytic Subunit, Chain A, domain 1"/>
    <property type="match status" value="1"/>
</dbReference>
<dbReference type="InterPro" id="IPR000433">
    <property type="entry name" value="Znf_ZZ"/>
</dbReference>
<dbReference type="CDD" id="cd14947">
    <property type="entry name" value="NBR1_like"/>
    <property type="match status" value="1"/>
</dbReference>
<dbReference type="RefSeq" id="XP_002736671.1">
    <property type="nucleotide sequence ID" value="XM_002736625.2"/>
</dbReference>
<evidence type="ECO:0000259" key="9">
    <source>
        <dbReference type="PROSITE" id="PS50030"/>
    </source>
</evidence>
<proteinExistence type="predicted"/>
<feature type="compositionally biased region" description="Basic and acidic residues" evidence="8">
    <location>
        <begin position="176"/>
        <end position="187"/>
    </location>
</feature>
<dbReference type="Proteomes" id="UP000694865">
    <property type="component" value="Unplaced"/>
</dbReference>
<dbReference type="InterPro" id="IPR043145">
    <property type="entry name" value="Znf_ZZ_sf"/>
</dbReference>
<dbReference type="GeneID" id="100372432"/>
<evidence type="ECO:0000313" key="13">
    <source>
        <dbReference type="RefSeq" id="XP_002736671.1"/>
    </source>
</evidence>
<dbReference type="SUPFAM" id="SSF57850">
    <property type="entry name" value="RING/U-box"/>
    <property type="match status" value="1"/>
</dbReference>
<evidence type="ECO:0000256" key="5">
    <source>
        <dbReference type="ARBA" id="ARBA00023329"/>
    </source>
</evidence>
<dbReference type="PROSITE" id="PS50030">
    <property type="entry name" value="UBA"/>
    <property type="match status" value="1"/>
</dbReference>
<dbReference type="CDD" id="cd02340">
    <property type="entry name" value="ZZ_NBR1_like"/>
    <property type="match status" value="1"/>
</dbReference>
<dbReference type="PANTHER" id="PTHR20930:SF2">
    <property type="entry name" value="NEXT TO BRCA1 GENE 1 PROTEIN"/>
    <property type="match status" value="1"/>
</dbReference>
<comment type="subcellular location">
    <subcellularLocation>
        <location evidence="1">Cytoplasmic vesicle</location>
        <location evidence="1">Autophagosome</location>
    </subcellularLocation>
</comment>
<feature type="region of interest" description="Disordered" evidence="8">
    <location>
        <begin position="421"/>
        <end position="452"/>
    </location>
</feature>
<dbReference type="Gene3D" id="1.10.8.10">
    <property type="entry name" value="DNA helicase RuvA subunit, C-terminal domain"/>
    <property type="match status" value="1"/>
</dbReference>
<evidence type="ECO:0000259" key="10">
    <source>
        <dbReference type="PROSITE" id="PS50135"/>
    </source>
</evidence>
<feature type="region of interest" description="Disordered" evidence="8">
    <location>
        <begin position="176"/>
        <end position="198"/>
    </location>
</feature>
<keyword evidence="2" id="KW-0479">Metal-binding</keyword>
<dbReference type="PROSITE" id="PS01357">
    <property type="entry name" value="ZF_ZZ_1"/>
    <property type="match status" value="1"/>
</dbReference>
<dbReference type="InterPro" id="IPR000270">
    <property type="entry name" value="PB1_dom"/>
</dbReference>
<evidence type="ECO:0000313" key="12">
    <source>
        <dbReference type="Proteomes" id="UP000694865"/>
    </source>
</evidence>
<dbReference type="SUPFAM" id="SSF54277">
    <property type="entry name" value="CAD &amp; PB1 domains"/>
    <property type="match status" value="1"/>
</dbReference>
<feature type="compositionally biased region" description="Basic and acidic residues" evidence="8">
    <location>
        <begin position="852"/>
        <end position="863"/>
    </location>
</feature>
<dbReference type="PANTHER" id="PTHR20930">
    <property type="entry name" value="OVARIAN CARCINOMA ANTIGEN CA125-RELATED"/>
    <property type="match status" value="1"/>
</dbReference>
<dbReference type="Pfam" id="PF16158">
    <property type="entry name" value="N_BRCA1_IG"/>
    <property type="match status" value="1"/>
</dbReference>
<dbReference type="InterPro" id="IPR009060">
    <property type="entry name" value="UBA-like_sf"/>
</dbReference>
<feature type="compositionally biased region" description="Polar residues" evidence="8">
    <location>
        <begin position="864"/>
        <end position="874"/>
    </location>
</feature>
<feature type="region of interest" description="Disordered" evidence="8">
    <location>
        <begin position="246"/>
        <end position="269"/>
    </location>
</feature>
<dbReference type="Gene3D" id="3.30.60.90">
    <property type="match status" value="1"/>
</dbReference>
<dbReference type="Gene3D" id="2.60.40.10">
    <property type="entry name" value="Immunoglobulins"/>
    <property type="match status" value="1"/>
</dbReference>
<feature type="region of interest" description="Disordered" evidence="8">
    <location>
        <begin position="845"/>
        <end position="925"/>
    </location>
</feature>
<feature type="region of interest" description="Disordered" evidence="8">
    <location>
        <begin position="668"/>
        <end position="687"/>
    </location>
</feature>
<dbReference type="InterPro" id="IPR015940">
    <property type="entry name" value="UBA"/>
</dbReference>
<evidence type="ECO:0000256" key="1">
    <source>
        <dbReference type="ARBA" id="ARBA00004419"/>
    </source>
</evidence>
<dbReference type="InterPro" id="IPR032350">
    <property type="entry name" value="Nbr1_FW"/>
</dbReference>
<gene>
    <name evidence="13" type="primary">LOC100372432</name>
</gene>
<dbReference type="PROSITE" id="PS50135">
    <property type="entry name" value="ZF_ZZ_2"/>
    <property type="match status" value="1"/>
</dbReference>
<evidence type="ECO:0000256" key="7">
    <source>
        <dbReference type="SAM" id="Coils"/>
    </source>
</evidence>
<feature type="domain" description="ZZ-type" evidence="10">
    <location>
        <begin position="282"/>
        <end position="334"/>
    </location>
</feature>
<feature type="domain" description="PB1" evidence="11">
    <location>
        <begin position="1"/>
        <end position="83"/>
    </location>
</feature>
<reference evidence="13" key="1">
    <citation type="submission" date="2025-08" db="UniProtKB">
        <authorList>
            <consortium name="RefSeq"/>
        </authorList>
    </citation>
    <scope>IDENTIFICATION</scope>
    <source>
        <tissue evidence="13">Testes</tissue>
    </source>
</reference>
<evidence type="ECO:0000256" key="3">
    <source>
        <dbReference type="ARBA" id="ARBA00022771"/>
    </source>
</evidence>
<accession>A0ABM0GSX7</accession>
<protein>
    <submittedName>
        <fullName evidence="13">Next to BRCA1 gene 1 protein-like isoform X1</fullName>
    </submittedName>
</protein>
<dbReference type="PROSITE" id="PS51745">
    <property type="entry name" value="PB1"/>
    <property type="match status" value="1"/>
</dbReference>
<keyword evidence="4" id="KW-0862">Zinc</keyword>
<dbReference type="InterPro" id="IPR053793">
    <property type="entry name" value="PB1-like"/>
</dbReference>
<dbReference type="SMART" id="SM00291">
    <property type="entry name" value="ZnF_ZZ"/>
    <property type="match status" value="1"/>
</dbReference>
<dbReference type="Pfam" id="PF00564">
    <property type="entry name" value="PB1"/>
    <property type="match status" value="1"/>
</dbReference>
<evidence type="ECO:0000256" key="6">
    <source>
        <dbReference type="PROSITE-ProRule" id="PRU00228"/>
    </source>
</evidence>
<evidence type="ECO:0000259" key="11">
    <source>
        <dbReference type="PROSITE" id="PS51745"/>
    </source>
</evidence>
<dbReference type="SUPFAM" id="SSF46934">
    <property type="entry name" value="UBA-like"/>
    <property type="match status" value="1"/>
</dbReference>
<feature type="domain" description="UBA" evidence="9">
    <location>
        <begin position="972"/>
        <end position="1017"/>
    </location>
</feature>
<keyword evidence="3 6" id="KW-0863">Zinc-finger</keyword>
<dbReference type="CDD" id="cd14319">
    <property type="entry name" value="UBA_NBR1"/>
    <property type="match status" value="1"/>
</dbReference>
<evidence type="ECO:0000256" key="8">
    <source>
        <dbReference type="SAM" id="MobiDB-lite"/>
    </source>
</evidence>
<organism evidence="12 13">
    <name type="scientific">Saccoglossus kowalevskii</name>
    <name type="common">Acorn worm</name>
    <dbReference type="NCBI Taxonomy" id="10224"/>
    <lineage>
        <taxon>Eukaryota</taxon>
        <taxon>Metazoa</taxon>
        <taxon>Hemichordata</taxon>
        <taxon>Enteropneusta</taxon>
        <taxon>Harrimaniidae</taxon>
        <taxon>Saccoglossus</taxon>
    </lineage>
</organism>
<sequence>MSENFALAVRTDSGTNVYQLTYDISWENFEAMIKCVLDQDKIRIKYVDEENDEIYMNSDEELAVAKTIAKKSGDTMNITVEKVIETPDVPESPTMATEPLVASEFEELIPVDDNDNNNDDYDDDEMEVMEIVGEKERSHQESEGPKSVPRVSRYKLRKTKHKRKMNYYAALAEEVGKSRADKPKPATEPESEGNHVAQTQTSIECAEEVVEPPPKWFKSEIKKMVPQIVQGVLKGLNGAVIESIHGTSGQPQNVPPQTPSVAPTDVPPEKTEGAAAAPLYCHVGIICDHCGQTIVGIRYKCGNCADFDLCEQCEAIEGIHNDTHVLLKMRRPAIGAGRKDGVLHPLLNDIIYKETVDLPIFKSPWWQRKLQQVEKECEKKVEKAARMAEKAERKAERMNRRGCDKMKDKTEKKIEKMKEKFERREEKMKRRLEGKDTSMPSKKEKVDDDGSTEGLVGASYTRLLDKMDAVFVRDGNIPDDTHVQPGTKFVKHWVMSNRGTQPWDSDTRLKLLWGSIDILCSPEMNVPPVAPGNEGSVSVEFEAPTTPGHYQSHWRMCHKDKEFGHRVWCSIIVDEPEVLEPSIKDEVILVREVLDDLTDKVEQEEEKAVEAGETVEEAIDEVIEKHIEKHREKNEAPSTDVQHDDENPEPIQQLTEQDLLTFELLDINESNTPNNTPSDLTPRISPLPSLDGLLLQQQISRCSSNSSSSLSVEIIDSPDAENMVTEAIQHLEITDEAGIEDETASILSQISNDTLDDFCVVPLPDCFNTDLPLTKSISDAATENESTFSECDSVEMERQSVDDILATSHTNTQQEPLIPVTLTSNAASTVVSTITVAISPASTTWTMSGETHPVEEQDKEEIHSQNVEELTSSEGDAPNGAEDEPEGASATVDVDDQKKETREETIPDHTGWEENTSSDNLDREEPSFDPVRAMEYAGGLAVQAFSAAAGTANNVVHAIFNQKVPPRPEWPKQDGKNPPSAMEQLIDMGFCNRQFNAQLLEKHHNNLERVVQELLNEMDNEWSNNRH</sequence>
<keyword evidence="12" id="KW-1185">Reference proteome</keyword>
<feature type="compositionally biased region" description="Basic and acidic residues" evidence="8">
    <location>
        <begin position="421"/>
        <end position="448"/>
    </location>
</feature>